<reference evidence="2" key="1">
    <citation type="submission" date="2016-11" db="UniProtKB">
        <authorList>
            <consortium name="WormBaseParasite"/>
        </authorList>
    </citation>
    <scope>IDENTIFICATION</scope>
</reference>
<evidence type="ECO:0000313" key="1">
    <source>
        <dbReference type="Proteomes" id="UP000095287"/>
    </source>
</evidence>
<accession>A0A1I7XYW8</accession>
<dbReference type="WBParaSite" id="L893_g10883.t1">
    <property type="protein sequence ID" value="L893_g10883.t1"/>
    <property type="gene ID" value="L893_g10883"/>
</dbReference>
<dbReference type="Proteomes" id="UP000095287">
    <property type="component" value="Unplaced"/>
</dbReference>
<dbReference type="AlphaFoldDB" id="A0A1I7XYW8"/>
<keyword evidence="1" id="KW-1185">Reference proteome</keyword>
<sequence>MTIALRNGKHLSLTKKTDSDAVAVDRKQKTRWIFKRMVATNPQIFGHLEENYYDLESALFTLKDIRAK</sequence>
<protein>
    <submittedName>
        <fullName evidence="2">Myosin motor domain-containing protein</fullName>
    </submittedName>
</protein>
<proteinExistence type="predicted"/>
<organism evidence="1 2">
    <name type="scientific">Steinernema glaseri</name>
    <dbReference type="NCBI Taxonomy" id="37863"/>
    <lineage>
        <taxon>Eukaryota</taxon>
        <taxon>Metazoa</taxon>
        <taxon>Ecdysozoa</taxon>
        <taxon>Nematoda</taxon>
        <taxon>Chromadorea</taxon>
        <taxon>Rhabditida</taxon>
        <taxon>Tylenchina</taxon>
        <taxon>Panagrolaimomorpha</taxon>
        <taxon>Strongyloidoidea</taxon>
        <taxon>Steinernematidae</taxon>
        <taxon>Steinernema</taxon>
    </lineage>
</organism>
<evidence type="ECO:0000313" key="2">
    <source>
        <dbReference type="WBParaSite" id="L893_g10883.t1"/>
    </source>
</evidence>
<name>A0A1I7XYW8_9BILA</name>